<evidence type="ECO:0000313" key="3">
    <source>
        <dbReference type="Proteomes" id="UP000053558"/>
    </source>
</evidence>
<dbReference type="PANTHER" id="PTHR12398:SF20">
    <property type="entry name" value="PROTEIN PHOSPHATASE 1 REGULATORY INHIBITOR SUBUNIT 2"/>
    <property type="match status" value="1"/>
</dbReference>
<organism evidence="2 3">
    <name type="scientific">Coniophora puteana (strain RWD-64-598)</name>
    <name type="common">Brown rot fungus</name>
    <dbReference type="NCBI Taxonomy" id="741705"/>
    <lineage>
        <taxon>Eukaryota</taxon>
        <taxon>Fungi</taxon>
        <taxon>Dikarya</taxon>
        <taxon>Basidiomycota</taxon>
        <taxon>Agaricomycotina</taxon>
        <taxon>Agaricomycetes</taxon>
        <taxon>Agaricomycetidae</taxon>
        <taxon>Boletales</taxon>
        <taxon>Coniophorineae</taxon>
        <taxon>Coniophoraceae</taxon>
        <taxon>Coniophora</taxon>
    </lineage>
</organism>
<gene>
    <name evidence="2" type="ORF">CONPUDRAFT_111144</name>
</gene>
<proteinExistence type="predicted"/>
<keyword evidence="3" id="KW-1185">Reference proteome</keyword>
<dbReference type="GO" id="GO:0009966">
    <property type="term" value="P:regulation of signal transduction"/>
    <property type="evidence" value="ECO:0007669"/>
    <property type="project" value="InterPro"/>
</dbReference>
<feature type="compositionally biased region" description="Basic and acidic residues" evidence="1">
    <location>
        <begin position="1"/>
        <end position="11"/>
    </location>
</feature>
<dbReference type="KEGG" id="cput:CONPUDRAFT_111144"/>
<reference evidence="3" key="1">
    <citation type="journal article" date="2012" name="Science">
        <title>The Paleozoic origin of enzymatic lignin decomposition reconstructed from 31 fungal genomes.</title>
        <authorList>
            <person name="Floudas D."/>
            <person name="Binder M."/>
            <person name="Riley R."/>
            <person name="Barry K."/>
            <person name="Blanchette R.A."/>
            <person name="Henrissat B."/>
            <person name="Martinez A.T."/>
            <person name="Otillar R."/>
            <person name="Spatafora J.W."/>
            <person name="Yadav J.S."/>
            <person name="Aerts A."/>
            <person name="Benoit I."/>
            <person name="Boyd A."/>
            <person name="Carlson A."/>
            <person name="Copeland A."/>
            <person name="Coutinho P.M."/>
            <person name="de Vries R.P."/>
            <person name="Ferreira P."/>
            <person name="Findley K."/>
            <person name="Foster B."/>
            <person name="Gaskell J."/>
            <person name="Glotzer D."/>
            <person name="Gorecki P."/>
            <person name="Heitman J."/>
            <person name="Hesse C."/>
            <person name="Hori C."/>
            <person name="Igarashi K."/>
            <person name="Jurgens J.A."/>
            <person name="Kallen N."/>
            <person name="Kersten P."/>
            <person name="Kohler A."/>
            <person name="Kuees U."/>
            <person name="Kumar T.K.A."/>
            <person name="Kuo A."/>
            <person name="LaButti K."/>
            <person name="Larrondo L.F."/>
            <person name="Lindquist E."/>
            <person name="Ling A."/>
            <person name="Lombard V."/>
            <person name="Lucas S."/>
            <person name="Lundell T."/>
            <person name="Martin R."/>
            <person name="McLaughlin D.J."/>
            <person name="Morgenstern I."/>
            <person name="Morin E."/>
            <person name="Murat C."/>
            <person name="Nagy L.G."/>
            <person name="Nolan M."/>
            <person name="Ohm R.A."/>
            <person name="Patyshakuliyeva A."/>
            <person name="Rokas A."/>
            <person name="Ruiz-Duenas F.J."/>
            <person name="Sabat G."/>
            <person name="Salamov A."/>
            <person name="Samejima M."/>
            <person name="Schmutz J."/>
            <person name="Slot J.C."/>
            <person name="St John F."/>
            <person name="Stenlid J."/>
            <person name="Sun H."/>
            <person name="Sun S."/>
            <person name="Syed K."/>
            <person name="Tsang A."/>
            <person name="Wiebenga A."/>
            <person name="Young D."/>
            <person name="Pisabarro A."/>
            <person name="Eastwood D.C."/>
            <person name="Martin F."/>
            <person name="Cullen D."/>
            <person name="Grigoriev I.V."/>
            <person name="Hibbett D.S."/>
        </authorList>
    </citation>
    <scope>NUCLEOTIDE SEQUENCE [LARGE SCALE GENOMIC DNA]</scope>
    <source>
        <strain evidence="3">RWD-64-598 SS2</strain>
    </source>
</reference>
<evidence type="ECO:0000256" key="1">
    <source>
        <dbReference type="SAM" id="MobiDB-lite"/>
    </source>
</evidence>
<dbReference type="OrthoDB" id="551302at2759"/>
<dbReference type="PANTHER" id="PTHR12398">
    <property type="entry name" value="PROTEIN PHOSPHATASE INHIBITOR"/>
    <property type="match status" value="1"/>
</dbReference>
<evidence type="ECO:0008006" key="4">
    <source>
        <dbReference type="Google" id="ProtNLM"/>
    </source>
</evidence>
<dbReference type="RefSeq" id="XP_007773538.1">
    <property type="nucleotide sequence ID" value="XM_007775348.1"/>
</dbReference>
<feature type="compositionally biased region" description="Low complexity" evidence="1">
    <location>
        <begin position="107"/>
        <end position="176"/>
    </location>
</feature>
<dbReference type="InterPro" id="IPR007062">
    <property type="entry name" value="PPI-2"/>
</dbReference>
<feature type="region of interest" description="Disordered" evidence="1">
    <location>
        <begin position="249"/>
        <end position="275"/>
    </location>
</feature>
<dbReference type="Proteomes" id="UP000053558">
    <property type="component" value="Unassembled WGS sequence"/>
</dbReference>
<comment type="caution">
    <text evidence="2">The sequence shown here is derived from an EMBL/GenBank/DDBJ whole genome shotgun (WGS) entry which is preliminary data.</text>
</comment>
<dbReference type="OMA" id="HLQWDEE"/>
<dbReference type="Pfam" id="PF04979">
    <property type="entry name" value="IPP-2"/>
    <property type="match status" value="1"/>
</dbReference>
<evidence type="ECO:0000313" key="2">
    <source>
        <dbReference type="EMBL" id="EIW76292.1"/>
    </source>
</evidence>
<dbReference type="GeneID" id="19198874"/>
<name>A0A5M3MAI1_CONPW</name>
<dbReference type="GO" id="GO:0004864">
    <property type="term" value="F:protein phosphatase inhibitor activity"/>
    <property type="evidence" value="ECO:0007669"/>
    <property type="project" value="InterPro"/>
</dbReference>
<feature type="region of interest" description="Disordered" evidence="1">
    <location>
        <begin position="1"/>
        <end position="52"/>
    </location>
</feature>
<sequence length="275" mass="28549">MSDSTANDHTDIAMTESPPPVPPLPRSASNPKPKGILKNASVPGQNQHSLQWDEENLALTEIQKDSLMKITEPKTPFVRYNAELDQVEGDIPELHLGHNRVSSPTNSTTSVGAPTPAPVAAVATAAAAAAAARSPSPTGADTSGPSSRRTSLSSVPASAGGRSGGSTTSSRSTSFSLPHEARGDIHDHDHDVGVVVGAGGMDPGEEVELDEEMDEEAAAKHAAFVRARGRHYSNEAEAMKLAAKLMEMEDDVEETNDGASQAGEPAVINGVVHGD</sequence>
<accession>A0A5M3MAI1</accession>
<feature type="region of interest" description="Disordered" evidence="1">
    <location>
        <begin position="95"/>
        <end position="191"/>
    </location>
</feature>
<dbReference type="EMBL" id="JH711586">
    <property type="protein sequence ID" value="EIW76292.1"/>
    <property type="molecule type" value="Genomic_DNA"/>
</dbReference>
<dbReference type="AlphaFoldDB" id="A0A5M3MAI1"/>
<feature type="compositionally biased region" description="Basic and acidic residues" evidence="1">
    <location>
        <begin position="179"/>
        <end position="191"/>
    </location>
</feature>
<protein>
    <recommendedName>
        <fullName evidence="4">Protein phosphatase inhibitor 2 (IPP-2)</fullName>
    </recommendedName>
</protein>